<dbReference type="Proteomes" id="UP001153620">
    <property type="component" value="Chromosome 1"/>
</dbReference>
<dbReference type="Gene3D" id="1.10.630.10">
    <property type="entry name" value="Cytochrome P450"/>
    <property type="match status" value="1"/>
</dbReference>
<dbReference type="PANTHER" id="PTHR24291">
    <property type="entry name" value="CYTOCHROME P450 FAMILY 4"/>
    <property type="match status" value="1"/>
</dbReference>
<evidence type="ECO:0000256" key="1">
    <source>
        <dbReference type="ARBA" id="ARBA00001971"/>
    </source>
</evidence>
<sequence length="484" mass="56699">MLLILSLIALLLFYINFRWNRRRMYELAEKIPGTNGLPIVGHMFSFIGLDLENNLNDGMKLIKKNLPISKIWAGSSLFVIVNSAEHSQTLLNSSDCLKIPFMFSRPFLARYGLVIANGDIWQKHRKILSYSFKLNVLNSLQPLFNEKSKKCIDKLQSKVDCGYFNISKFIAALTIETTMKGNFNYDQDFYGSKIIDDIDSAKPLMMKRLTQPWMNWEFIFQRSQLYKDMWGKITELHEKIDEIIEANEMRNNNNEGEPETTYVIDQLLNKKYNLSHEEIRDEIYIFILAGYETSSVSLSAILLLLAIHTDVQQKLINEVDEFFDGNDVSVEDLHKYKYTEMVIKEALRIFPTIPIVPRKVTKEFQLNEHRIPKDAILIEFIYALHRNKDYWGEDALKFIPERFEPENMKDIHTHAYLPFAAGKRMCIGHKYAMSFAKTFLVHFFKTYEIKSTHKFEELTPKMTPTLEIAQKYIVSLTRRKNKSE</sequence>
<evidence type="ECO:0000256" key="14">
    <source>
        <dbReference type="PIRSR" id="PIRSR602401-1"/>
    </source>
</evidence>
<dbReference type="OrthoDB" id="1470350at2759"/>
<dbReference type="SUPFAM" id="SSF48264">
    <property type="entry name" value="Cytochrome P450"/>
    <property type="match status" value="1"/>
</dbReference>
<dbReference type="GO" id="GO:0016705">
    <property type="term" value="F:oxidoreductase activity, acting on paired donors, with incorporation or reduction of molecular oxygen"/>
    <property type="evidence" value="ECO:0007669"/>
    <property type="project" value="InterPro"/>
</dbReference>
<dbReference type="InterPro" id="IPR036396">
    <property type="entry name" value="Cyt_P450_sf"/>
</dbReference>
<evidence type="ECO:0000313" key="16">
    <source>
        <dbReference type="Proteomes" id="UP001153620"/>
    </source>
</evidence>
<keyword evidence="11 14" id="KW-0408">Iron</keyword>
<comment type="similarity">
    <text evidence="5">Belongs to the cytochrome P450 family.</text>
</comment>
<organism evidence="15 16">
    <name type="scientific">Chironomus riparius</name>
    <dbReference type="NCBI Taxonomy" id="315576"/>
    <lineage>
        <taxon>Eukaryota</taxon>
        <taxon>Metazoa</taxon>
        <taxon>Ecdysozoa</taxon>
        <taxon>Arthropoda</taxon>
        <taxon>Hexapoda</taxon>
        <taxon>Insecta</taxon>
        <taxon>Pterygota</taxon>
        <taxon>Neoptera</taxon>
        <taxon>Endopterygota</taxon>
        <taxon>Diptera</taxon>
        <taxon>Nematocera</taxon>
        <taxon>Chironomoidea</taxon>
        <taxon>Chironomidae</taxon>
        <taxon>Chironominae</taxon>
        <taxon>Chironomus</taxon>
    </lineage>
</organism>
<keyword evidence="6 14" id="KW-0349">Heme</keyword>
<keyword evidence="16" id="KW-1185">Reference proteome</keyword>
<dbReference type="EMBL" id="OU895877">
    <property type="protein sequence ID" value="CAG9800612.1"/>
    <property type="molecule type" value="Genomic_DNA"/>
</dbReference>
<dbReference type="Pfam" id="PF00067">
    <property type="entry name" value="p450"/>
    <property type="match status" value="1"/>
</dbReference>
<evidence type="ECO:0000256" key="13">
    <source>
        <dbReference type="ARBA" id="ARBA00023136"/>
    </source>
</evidence>
<evidence type="ECO:0000256" key="6">
    <source>
        <dbReference type="ARBA" id="ARBA00022617"/>
    </source>
</evidence>
<dbReference type="GO" id="GO:0005506">
    <property type="term" value="F:iron ion binding"/>
    <property type="evidence" value="ECO:0007669"/>
    <property type="project" value="InterPro"/>
</dbReference>
<gene>
    <name evidence="15" type="ORF">CHIRRI_LOCUS3552</name>
</gene>
<dbReference type="AlphaFoldDB" id="A0A9N9WQU5"/>
<comment type="cofactor">
    <cofactor evidence="1 14">
        <name>heme</name>
        <dbReference type="ChEBI" id="CHEBI:30413"/>
    </cofactor>
</comment>
<dbReference type="InterPro" id="IPR001128">
    <property type="entry name" value="Cyt_P450"/>
</dbReference>
<evidence type="ECO:0000256" key="12">
    <source>
        <dbReference type="ARBA" id="ARBA00023033"/>
    </source>
</evidence>
<evidence type="ECO:0000256" key="10">
    <source>
        <dbReference type="ARBA" id="ARBA00023002"/>
    </source>
</evidence>
<evidence type="ECO:0000256" key="2">
    <source>
        <dbReference type="ARBA" id="ARBA00003690"/>
    </source>
</evidence>
<proteinExistence type="inferred from homology"/>
<keyword evidence="13" id="KW-0472">Membrane</keyword>
<dbReference type="PRINTS" id="PR00385">
    <property type="entry name" value="P450"/>
</dbReference>
<keyword evidence="12" id="KW-0503">Monooxygenase</keyword>
<evidence type="ECO:0008006" key="17">
    <source>
        <dbReference type="Google" id="ProtNLM"/>
    </source>
</evidence>
<comment type="function">
    <text evidence="2">May be involved in the metabolism of insect hormones and in the breakdown of synthetic insecticides.</text>
</comment>
<evidence type="ECO:0000256" key="3">
    <source>
        <dbReference type="ARBA" id="ARBA00004174"/>
    </source>
</evidence>
<dbReference type="GO" id="GO:0005789">
    <property type="term" value="C:endoplasmic reticulum membrane"/>
    <property type="evidence" value="ECO:0007669"/>
    <property type="project" value="UniProtKB-SubCell"/>
</dbReference>
<evidence type="ECO:0000256" key="4">
    <source>
        <dbReference type="ARBA" id="ARBA00004406"/>
    </source>
</evidence>
<feature type="binding site" description="axial binding residue" evidence="14">
    <location>
        <position position="426"/>
    </location>
    <ligand>
        <name>heme</name>
        <dbReference type="ChEBI" id="CHEBI:30413"/>
    </ligand>
    <ligandPart>
        <name>Fe</name>
        <dbReference type="ChEBI" id="CHEBI:18248"/>
    </ligandPart>
</feature>
<keyword evidence="8" id="KW-0256">Endoplasmic reticulum</keyword>
<dbReference type="PANTHER" id="PTHR24291:SF189">
    <property type="entry name" value="CYTOCHROME P450 4C3-RELATED"/>
    <property type="match status" value="1"/>
</dbReference>
<comment type="subcellular location">
    <subcellularLocation>
        <location evidence="4">Endoplasmic reticulum membrane</location>
        <topology evidence="4">Peripheral membrane protein</topology>
    </subcellularLocation>
    <subcellularLocation>
        <location evidence="3">Microsome membrane</location>
        <topology evidence="3">Peripheral membrane protein</topology>
    </subcellularLocation>
</comment>
<evidence type="ECO:0000256" key="11">
    <source>
        <dbReference type="ARBA" id="ARBA00023004"/>
    </source>
</evidence>
<keyword evidence="7 14" id="KW-0479">Metal-binding</keyword>
<evidence type="ECO:0000256" key="9">
    <source>
        <dbReference type="ARBA" id="ARBA00022848"/>
    </source>
</evidence>
<dbReference type="PRINTS" id="PR00463">
    <property type="entry name" value="EP450I"/>
</dbReference>
<dbReference type="GO" id="GO:0004497">
    <property type="term" value="F:monooxygenase activity"/>
    <property type="evidence" value="ECO:0007669"/>
    <property type="project" value="UniProtKB-KW"/>
</dbReference>
<protein>
    <recommendedName>
        <fullName evidence="17">Cytochrome P450</fullName>
    </recommendedName>
</protein>
<accession>A0A9N9WQU5</accession>
<keyword evidence="9" id="KW-0492">Microsome</keyword>
<reference evidence="15" key="1">
    <citation type="submission" date="2022-01" db="EMBL/GenBank/DDBJ databases">
        <authorList>
            <person name="King R."/>
        </authorList>
    </citation>
    <scope>NUCLEOTIDE SEQUENCE</scope>
</reference>
<name>A0A9N9WQU5_9DIPT</name>
<dbReference type="InterPro" id="IPR002401">
    <property type="entry name" value="Cyt_P450_E_grp-I"/>
</dbReference>
<evidence type="ECO:0000256" key="8">
    <source>
        <dbReference type="ARBA" id="ARBA00022824"/>
    </source>
</evidence>
<dbReference type="InterPro" id="IPR050196">
    <property type="entry name" value="Cytochrome_P450_Monoox"/>
</dbReference>
<evidence type="ECO:0000313" key="15">
    <source>
        <dbReference type="EMBL" id="CAG9800612.1"/>
    </source>
</evidence>
<dbReference type="GO" id="GO:0020037">
    <property type="term" value="F:heme binding"/>
    <property type="evidence" value="ECO:0007669"/>
    <property type="project" value="InterPro"/>
</dbReference>
<reference evidence="15" key="2">
    <citation type="submission" date="2022-10" db="EMBL/GenBank/DDBJ databases">
        <authorList>
            <consortium name="ENA_rothamsted_submissions"/>
            <consortium name="culmorum"/>
            <person name="King R."/>
        </authorList>
    </citation>
    <scope>NUCLEOTIDE SEQUENCE</scope>
</reference>
<keyword evidence="10" id="KW-0560">Oxidoreductase</keyword>
<evidence type="ECO:0000256" key="7">
    <source>
        <dbReference type="ARBA" id="ARBA00022723"/>
    </source>
</evidence>
<evidence type="ECO:0000256" key="5">
    <source>
        <dbReference type="ARBA" id="ARBA00010617"/>
    </source>
</evidence>